<name>A6DM88_9BACT</name>
<evidence type="ECO:0000256" key="1">
    <source>
        <dbReference type="SAM" id="Phobius"/>
    </source>
</evidence>
<accession>A6DM88</accession>
<evidence type="ECO:0000313" key="3">
    <source>
        <dbReference type="Proteomes" id="UP000004947"/>
    </source>
</evidence>
<dbReference type="eggNOG" id="ENOG502ZM75">
    <property type="taxonomic scope" value="Bacteria"/>
</dbReference>
<dbReference type="EMBL" id="ABCK01000010">
    <property type="protein sequence ID" value="EDM27386.1"/>
    <property type="molecule type" value="Genomic_DNA"/>
</dbReference>
<keyword evidence="3" id="KW-1185">Reference proteome</keyword>
<organism evidence="2 3">
    <name type="scientific">Lentisphaera araneosa HTCC2155</name>
    <dbReference type="NCBI Taxonomy" id="313628"/>
    <lineage>
        <taxon>Bacteria</taxon>
        <taxon>Pseudomonadati</taxon>
        <taxon>Lentisphaerota</taxon>
        <taxon>Lentisphaeria</taxon>
        <taxon>Lentisphaerales</taxon>
        <taxon>Lentisphaeraceae</taxon>
        <taxon>Lentisphaera</taxon>
    </lineage>
</organism>
<reference evidence="2 3" key="1">
    <citation type="journal article" date="2010" name="J. Bacteriol.">
        <title>Genome sequence of Lentisphaera araneosa HTCC2155T, the type species of the order Lentisphaerales in the phylum Lentisphaerae.</title>
        <authorList>
            <person name="Thrash J.C."/>
            <person name="Cho J.C."/>
            <person name="Vergin K.L."/>
            <person name="Morris R.M."/>
            <person name="Giovannoni S.J."/>
        </authorList>
    </citation>
    <scope>NUCLEOTIDE SEQUENCE [LARGE SCALE GENOMIC DNA]</scope>
    <source>
        <strain evidence="2 3">HTCC2155</strain>
    </source>
</reference>
<keyword evidence="1" id="KW-0812">Transmembrane</keyword>
<keyword evidence="1" id="KW-1133">Transmembrane helix</keyword>
<gene>
    <name evidence="2" type="ORF">LNTAR_21770</name>
</gene>
<dbReference type="Proteomes" id="UP000004947">
    <property type="component" value="Unassembled WGS sequence"/>
</dbReference>
<dbReference type="RefSeq" id="WP_007278987.1">
    <property type="nucleotide sequence ID" value="NZ_ABCK01000010.1"/>
</dbReference>
<evidence type="ECO:0000313" key="2">
    <source>
        <dbReference type="EMBL" id="EDM27386.1"/>
    </source>
</evidence>
<proteinExistence type="predicted"/>
<keyword evidence="1" id="KW-0472">Membrane</keyword>
<feature type="transmembrane region" description="Helical" evidence="1">
    <location>
        <begin position="56"/>
        <end position="76"/>
    </location>
</feature>
<feature type="transmembrane region" description="Helical" evidence="1">
    <location>
        <begin position="32"/>
        <end position="49"/>
    </location>
</feature>
<protein>
    <submittedName>
        <fullName evidence="2">Uncharacterized protein</fullName>
    </submittedName>
</protein>
<sequence>MKKIGITISIIGILLHMNTCFIQSDTTFGFNILLLVFSSIPYVSSLIILKNKKSELIGSLAPALPIITDSVAYYSVFIAPSSSTAPLALIFIPLWNLIIFMPLGIITGLIIQNLKRNKL</sequence>
<dbReference type="AlphaFoldDB" id="A6DM88"/>
<feature type="transmembrane region" description="Helical" evidence="1">
    <location>
        <begin position="88"/>
        <end position="111"/>
    </location>
</feature>
<comment type="caution">
    <text evidence="2">The sequence shown here is derived from an EMBL/GenBank/DDBJ whole genome shotgun (WGS) entry which is preliminary data.</text>
</comment>